<organism evidence="3 4">
    <name type="scientific">Dreissena polymorpha</name>
    <name type="common">Zebra mussel</name>
    <name type="synonym">Mytilus polymorpha</name>
    <dbReference type="NCBI Taxonomy" id="45954"/>
    <lineage>
        <taxon>Eukaryota</taxon>
        <taxon>Metazoa</taxon>
        <taxon>Spiralia</taxon>
        <taxon>Lophotrochozoa</taxon>
        <taxon>Mollusca</taxon>
        <taxon>Bivalvia</taxon>
        <taxon>Autobranchia</taxon>
        <taxon>Heteroconchia</taxon>
        <taxon>Euheterodonta</taxon>
        <taxon>Imparidentia</taxon>
        <taxon>Neoheterodontei</taxon>
        <taxon>Myida</taxon>
        <taxon>Dreissenoidea</taxon>
        <taxon>Dreissenidae</taxon>
        <taxon>Dreissena</taxon>
    </lineage>
</organism>
<accession>A0A9D4IYT9</accession>
<feature type="signal peptide" evidence="1">
    <location>
        <begin position="1"/>
        <end position="18"/>
    </location>
</feature>
<protein>
    <recommendedName>
        <fullName evidence="2">ShKT domain-containing protein</fullName>
    </recommendedName>
</protein>
<dbReference type="InterPro" id="IPR003582">
    <property type="entry name" value="ShKT_dom"/>
</dbReference>
<comment type="caution">
    <text evidence="3">The sequence shown here is derived from an EMBL/GenBank/DDBJ whole genome shotgun (WGS) entry which is preliminary data.</text>
</comment>
<sequence length="330" mass="37010">MWFLVFGLVTVVSRCTYANICFCTKDNSSTAVFAKRIIADINGYVVNLQCFYGHYKEGDEWISAHDGTIVVHIRRIDVSTCGPNSIPSNGIIGRLQWTEENAMTAYSGRLIENVYRKRFVLDTEHSSTTLMPNTSANKQAESTSEVCEDVDSDCKEYGYGYICVGDRIPWSRVHCKKYCGLCENHTSTTVNTSPTTVPVAAYSQSSPQHRSTATHATSTFEVCIDVDKDCYTHYHDKLCVGEMEPYAKIHCRKNCGFCKNPWCEDVDPDCDSYGRGYICTDHFKPWASIHCAKYCNFCDQGYTTTATMAATKTTHATIVKRTPSKKVITS</sequence>
<name>A0A9D4IYT9_DREPO</name>
<keyword evidence="4" id="KW-1185">Reference proteome</keyword>
<evidence type="ECO:0000313" key="4">
    <source>
        <dbReference type="Proteomes" id="UP000828390"/>
    </source>
</evidence>
<dbReference type="PANTHER" id="PTHR21724">
    <property type="entry name" value="SHKT DOMAIN-CONTAINING PROTEIN"/>
    <property type="match status" value="1"/>
</dbReference>
<proteinExistence type="predicted"/>
<dbReference type="Pfam" id="PF01549">
    <property type="entry name" value="ShK"/>
    <property type="match status" value="3"/>
</dbReference>
<reference evidence="3" key="2">
    <citation type="submission" date="2020-11" db="EMBL/GenBank/DDBJ databases">
        <authorList>
            <person name="McCartney M.A."/>
            <person name="Auch B."/>
            <person name="Kono T."/>
            <person name="Mallez S."/>
            <person name="Becker A."/>
            <person name="Gohl D.M."/>
            <person name="Silverstein K.A.T."/>
            <person name="Koren S."/>
            <person name="Bechman K.B."/>
            <person name="Herman A."/>
            <person name="Abrahante J.E."/>
            <person name="Garbe J."/>
        </authorList>
    </citation>
    <scope>NUCLEOTIDE SEQUENCE</scope>
    <source>
        <strain evidence="3">Duluth1</strain>
        <tissue evidence="3">Whole animal</tissue>
    </source>
</reference>
<evidence type="ECO:0000256" key="1">
    <source>
        <dbReference type="SAM" id="SignalP"/>
    </source>
</evidence>
<dbReference type="EMBL" id="JAIWYP010000007">
    <property type="protein sequence ID" value="KAH3793371.1"/>
    <property type="molecule type" value="Genomic_DNA"/>
</dbReference>
<feature type="domain" description="ShKT" evidence="2">
    <location>
        <begin position="222"/>
        <end position="259"/>
    </location>
</feature>
<dbReference type="PANTHER" id="PTHR21724:SF109">
    <property type="entry name" value="SHKT DOMAIN-CONTAINING PROTEIN"/>
    <property type="match status" value="1"/>
</dbReference>
<feature type="domain" description="ShKT" evidence="2">
    <location>
        <begin position="262"/>
        <end position="299"/>
    </location>
</feature>
<feature type="domain" description="ShKT" evidence="2">
    <location>
        <begin position="146"/>
        <end position="183"/>
    </location>
</feature>
<dbReference type="SMART" id="SM00254">
    <property type="entry name" value="ShKT"/>
    <property type="match status" value="3"/>
</dbReference>
<gene>
    <name evidence="3" type="ORF">DPMN_146879</name>
</gene>
<keyword evidence="1" id="KW-0732">Signal</keyword>
<dbReference type="AlphaFoldDB" id="A0A9D4IYT9"/>
<feature type="chain" id="PRO_5039215609" description="ShKT domain-containing protein" evidence="1">
    <location>
        <begin position="19"/>
        <end position="330"/>
    </location>
</feature>
<reference evidence="3" key="1">
    <citation type="journal article" date="2019" name="bioRxiv">
        <title>The Genome of the Zebra Mussel, Dreissena polymorpha: A Resource for Invasive Species Research.</title>
        <authorList>
            <person name="McCartney M.A."/>
            <person name="Auch B."/>
            <person name="Kono T."/>
            <person name="Mallez S."/>
            <person name="Zhang Y."/>
            <person name="Obille A."/>
            <person name="Becker A."/>
            <person name="Abrahante J.E."/>
            <person name="Garbe J."/>
            <person name="Badalamenti J.P."/>
            <person name="Herman A."/>
            <person name="Mangelson H."/>
            <person name="Liachko I."/>
            <person name="Sullivan S."/>
            <person name="Sone E.D."/>
            <person name="Koren S."/>
            <person name="Silverstein K.A.T."/>
            <person name="Beckman K.B."/>
            <person name="Gohl D.M."/>
        </authorList>
    </citation>
    <scope>NUCLEOTIDE SEQUENCE</scope>
    <source>
        <strain evidence="3">Duluth1</strain>
        <tissue evidence="3">Whole animal</tissue>
    </source>
</reference>
<evidence type="ECO:0000313" key="3">
    <source>
        <dbReference type="EMBL" id="KAH3793371.1"/>
    </source>
</evidence>
<dbReference type="Proteomes" id="UP000828390">
    <property type="component" value="Unassembled WGS sequence"/>
</dbReference>
<evidence type="ECO:0000259" key="2">
    <source>
        <dbReference type="SMART" id="SM00254"/>
    </source>
</evidence>